<evidence type="ECO:0000256" key="2">
    <source>
        <dbReference type="SAM" id="Phobius"/>
    </source>
</evidence>
<dbReference type="HOGENOM" id="CLU_2748734_0_0_5"/>
<accession>Q07H75</accession>
<proteinExistence type="predicted"/>
<dbReference type="EMBL" id="CP000463">
    <property type="protein sequence ID" value="ABJ08709.1"/>
    <property type="molecule type" value="Genomic_DNA"/>
</dbReference>
<keyword evidence="2" id="KW-1133">Transmembrane helix</keyword>
<keyword evidence="2" id="KW-0812">Transmembrane</keyword>
<evidence type="ECO:0000313" key="3">
    <source>
        <dbReference type="EMBL" id="ABJ08709.1"/>
    </source>
</evidence>
<feature type="transmembrane region" description="Helical" evidence="2">
    <location>
        <begin position="48"/>
        <end position="70"/>
    </location>
</feature>
<gene>
    <name evidence="3" type="ordered locus">RPE_4790</name>
</gene>
<dbReference type="KEGG" id="rpe:RPE_4790"/>
<keyword evidence="2" id="KW-0472">Membrane</keyword>
<protein>
    <submittedName>
        <fullName evidence="3">Uncharacterized protein</fullName>
    </submittedName>
</protein>
<feature type="region of interest" description="Disordered" evidence="1">
    <location>
        <begin position="1"/>
        <end position="36"/>
    </location>
</feature>
<sequence length="71" mass="7717">MAASHSHQSPDHSHARSDHAGHVHLHAHGAESPHPSQPLHWSILRMTLWGRLAVALALSLGLWAAVLTAMR</sequence>
<organism evidence="3">
    <name type="scientific">Rhodopseudomonas palustris (strain BisA53)</name>
    <dbReference type="NCBI Taxonomy" id="316055"/>
    <lineage>
        <taxon>Bacteria</taxon>
        <taxon>Pseudomonadati</taxon>
        <taxon>Pseudomonadota</taxon>
        <taxon>Alphaproteobacteria</taxon>
        <taxon>Hyphomicrobiales</taxon>
        <taxon>Nitrobacteraceae</taxon>
        <taxon>Rhodopseudomonas</taxon>
    </lineage>
</organism>
<dbReference type="STRING" id="316055.RPE_4790"/>
<dbReference type="AlphaFoldDB" id="Q07H75"/>
<dbReference type="OrthoDB" id="8266230at2"/>
<reference evidence="3" key="1">
    <citation type="submission" date="2006-09" db="EMBL/GenBank/DDBJ databases">
        <title>Complete sequence of Rhodopseudomonas palustris BisA53.</title>
        <authorList>
            <consortium name="US DOE Joint Genome Institute"/>
            <person name="Copeland A."/>
            <person name="Lucas S."/>
            <person name="Lapidus A."/>
            <person name="Barry K."/>
            <person name="Detter J.C."/>
            <person name="Glavina del Rio T."/>
            <person name="Hammon N."/>
            <person name="Israni S."/>
            <person name="Dalin E."/>
            <person name="Tice H."/>
            <person name="Pitluck S."/>
            <person name="Chain P."/>
            <person name="Malfatti S."/>
            <person name="Shin M."/>
            <person name="Vergez L."/>
            <person name="Schmutz J."/>
            <person name="Larimer F."/>
            <person name="Land M."/>
            <person name="Hauser L."/>
            <person name="Pelletier D.A."/>
            <person name="Kyrpides N."/>
            <person name="Kim E."/>
            <person name="Harwood C.S."/>
            <person name="Oda Y."/>
            <person name="Richardson P."/>
        </authorList>
    </citation>
    <scope>NUCLEOTIDE SEQUENCE [LARGE SCALE GENOMIC DNA]</scope>
    <source>
        <strain evidence="3">BisA53</strain>
    </source>
</reference>
<name>Q07H75_RHOP5</name>
<evidence type="ECO:0000256" key="1">
    <source>
        <dbReference type="SAM" id="MobiDB-lite"/>
    </source>
</evidence>
<feature type="compositionally biased region" description="Basic and acidic residues" evidence="1">
    <location>
        <begin position="8"/>
        <end position="21"/>
    </location>
</feature>